<name>A0A6L3W7J1_9ACTN</name>
<accession>A0A6L3W7J1</accession>
<dbReference type="Pfam" id="PF00296">
    <property type="entry name" value="Bac_luciferase"/>
    <property type="match status" value="1"/>
</dbReference>
<dbReference type="RefSeq" id="WP_151537796.1">
    <property type="nucleotide sequence ID" value="NZ_WBMR01000001.1"/>
</dbReference>
<keyword evidence="4" id="KW-0503">Monooxygenase</keyword>
<keyword evidence="1" id="KW-0285">Flavoprotein</keyword>
<feature type="domain" description="Luciferase-like" evidence="5">
    <location>
        <begin position="35"/>
        <end position="343"/>
    </location>
</feature>
<keyword evidence="3" id="KW-0560">Oxidoreductase</keyword>
<evidence type="ECO:0000256" key="4">
    <source>
        <dbReference type="ARBA" id="ARBA00023033"/>
    </source>
</evidence>
<dbReference type="Gene3D" id="3.20.20.30">
    <property type="entry name" value="Luciferase-like domain"/>
    <property type="match status" value="1"/>
</dbReference>
<dbReference type="GO" id="GO:0016705">
    <property type="term" value="F:oxidoreductase activity, acting on paired donors, with incorporation or reduction of molecular oxygen"/>
    <property type="evidence" value="ECO:0007669"/>
    <property type="project" value="InterPro"/>
</dbReference>
<protein>
    <submittedName>
        <fullName evidence="6">LLM class flavin-dependent oxidoreductase</fullName>
    </submittedName>
</protein>
<keyword evidence="7" id="KW-1185">Reference proteome</keyword>
<dbReference type="InterPro" id="IPR036661">
    <property type="entry name" value="Luciferase-like_sf"/>
</dbReference>
<dbReference type="PANTHER" id="PTHR42847">
    <property type="entry name" value="ALKANESULFONATE MONOOXYGENASE"/>
    <property type="match status" value="1"/>
</dbReference>
<comment type="caution">
    <text evidence="6">The sequence shown here is derived from an EMBL/GenBank/DDBJ whole genome shotgun (WGS) entry which is preliminary data.</text>
</comment>
<dbReference type="PANTHER" id="PTHR42847:SF4">
    <property type="entry name" value="ALKANESULFONATE MONOOXYGENASE-RELATED"/>
    <property type="match status" value="1"/>
</dbReference>
<dbReference type="OrthoDB" id="9814695at2"/>
<evidence type="ECO:0000256" key="1">
    <source>
        <dbReference type="ARBA" id="ARBA00022630"/>
    </source>
</evidence>
<keyword evidence="2" id="KW-0288">FMN</keyword>
<evidence type="ECO:0000256" key="3">
    <source>
        <dbReference type="ARBA" id="ARBA00023002"/>
    </source>
</evidence>
<dbReference type="AlphaFoldDB" id="A0A6L3W7J1"/>
<dbReference type="GO" id="GO:0004497">
    <property type="term" value="F:monooxygenase activity"/>
    <property type="evidence" value="ECO:0007669"/>
    <property type="project" value="UniProtKB-KW"/>
</dbReference>
<dbReference type="SUPFAM" id="SSF51679">
    <property type="entry name" value="Bacterial luciferase-like"/>
    <property type="match status" value="1"/>
</dbReference>
<evidence type="ECO:0000313" key="6">
    <source>
        <dbReference type="EMBL" id="KAB2390372.1"/>
    </source>
</evidence>
<gene>
    <name evidence="6" type="ORF">F9B16_00625</name>
</gene>
<sequence>MSAGAVTDRSAGPLLGSPNRLKLAVFSANMAGGANLTYAPEAPRATWPESVGIARAAEAAGFEALIPVARWRGMADPARRDAHRSFESFSWAAGIAAVTERIQVFATFHIPVVHPVSAAKQIATVDHIAGGRFAVNVVAGWNEDEFRMFGLEQREHDDRYAVADEWMSFLGRIWAAEDEFDFDGRFFKARGVLSEPKPVQRARPVVMNAGFSPAGRDFAAKHADLTFAMVPDAAAAARIVPGLKADVQRRHDRKLMVFAGAHVVCAATEDAARREYERMVDEVGDKDAAANAIRLLIPNSGSADFDAEGMAASAIAGFFALPLVGTPDSVVAQMTELADAGLDGLALSWLDYQAGIDQYARELRPRLVEAGLREG</sequence>
<dbReference type="InterPro" id="IPR050172">
    <property type="entry name" value="SsuD_RutA_monooxygenase"/>
</dbReference>
<dbReference type="EMBL" id="WBMR01000001">
    <property type="protein sequence ID" value="KAB2390372.1"/>
    <property type="molecule type" value="Genomic_DNA"/>
</dbReference>
<dbReference type="Proteomes" id="UP000483004">
    <property type="component" value="Unassembled WGS sequence"/>
</dbReference>
<proteinExistence type="predicted"/>
<organism evidence="6 7">
    <name type="scientific">Actinomadura montaniterrae</name>
    <dbReference type="NCBI Taxonomy" id="1803903"/>
    <lineage>
        <taxon>Bacteria</taxon>
        <taxon>Bacillati</taxon>
        <taxon>Actinomycetota</taxon>
        <taxon>Actinomycetes</taxon>
        <taxon>Streptosporangiales</taxon>
        <taxon>Thermomonosporaceae</taxon>
        <taxon>Actinomadura</taxon>
    </lineage>
</organism>
<reference evidence="6 7" key="1">
    <citation type="submission" date="2019-09" db="EMBL/GenBank/DDBJ databases">
        <title>Actinomadura physcomitrii sp. nov., a novel actinomycete isolated from moss [Physcomitrium sphaericum (Ludw) Fuernr].</title>
        <authorList>
            <person name="Liu C."/>
            <person name="Zhuang X."/>
        </authorList>
    </citation>
    <scope>NUCLEOTIDE SEQUENCE [LARGE SCALE GENOMIC DNA]</scope>
    <source>
        <strain evidence="6 7">CYP1-1B</strain>
    </source>
</reference>
<evidence type="ECO:0000259" key="5">
    <source>
        <dbReference type="Pfam" id="PF00296"/>
    </source>
</evidence>
<evidence type="ECO:0000313" key="7">
    <source>
        <dbReference type="Proteomes" id="UP000483004"/>
    </source>
</evidence>
<evidence type="ECO:0000256" key="2">
    <source>
        <dbReference type="ARBA" id="ARBA00022643"/>
    </source>
</evidence>
<dbReference type="InterPro" id="IPR011251">
    <property type="entry name" value="Luciferase-like_dom"/>
</dbReference>